<keyword evidence="1" id="KW-0472">Membrane</keyword>
<feature type="transmembrane region" description="Helical" evidence="1">
    <location>
        <begin position="12"/>
        <end position="34"/>
    </location>
</feature>
<keyword evidence="1" id="KW-0812">Transmembrane</keyword>
<organism evidence="2">
    <name type="scientific">Myoviridae sp. ctLnO19</name>
    <dbReference type="NCBI Taxonomy" id="2825085"/>
    <lineage>
        <taxon>Viruses</taxon>
        <taxon>Duplodnaviria</taxon>
        <taxon>Heunggongvirae</taxon>
        <taxon>Uroviricota</taxon>
        <taxon>Caudoviricetes</taxon>
    </lineage>
</organism>
<sequence length="178" mass="20987">MHRFFREYLRKMKINTILLISIMFLLVIFAAMVFRDTNKYDTEDEYSLRAVPWERKDFPNHRDVYYLRKGNNYLVITCANQHLTVTDLRNLSIVRAVIGGKDHRLYSVGLNGKLWYVPTINEDPNPTQEQIDFLRALTRADYISFEVDKVKHTWTTSNSTTLSHCVDLNQKPTPRSEI</sequence>
<evidence type="ECO:0000313" key="2">
    <source>
        <dbReference type="EMBL" id="DAE00348.1"/>
    </source>
</evidence>
<proteinExistence type="predicted"/>
<accession>A0A8S5P284</accession>
<evidence type="ECO:0000256" key="1">
    <source>
        <dbReference type="SAM" id="Phobius"/>
    </source>
</evidence>
<reference evidence="2" key="1">
    <citation type="journal article" date="2021" name="Proc. Natl. Acad. Sci. U.S.A.">
        <title>A Catalog of Tens of Thousands of Viruses from Human Metagenomes Reveals Hidden Associations with Chronic Diseases.</title>
        <authorList>
            <person name="Tisza M.J."/>
            <person name="Buck C.B."/>
        </authorList>
    </citation>
    <scope>NUCLEOTIDE SEQUENCE</scope>
    <source>
        <strain evidence="2">CtLnO19</strain>
    </source>
</reference>
<protein>
    <submittedName>
        <fullName evidence="2">Uncharacterized protein</fullName>
    </submittedName>
</protein>
<name>A0A8S5P284_9CAUD</name>
<dbReference type="EMBL" id="BK015301">
    <property type="protein sequence ID" value="DAE00348.1"/>
    <property type="molecule type" value="Genomic_DNA"/>
</dbReference>
<keyword evidence="1" id="KW-1133">Transmembrane helix</keyword>